<dbReference type="FunFam" id="3.30.300.30:FF:000007">
    <property type="entry name" value="4-coumarate--CoA ligase 2"/>
    <property type="match status" value="1"/>
</dbReference>
<dbReference type="Pfam" id="PF00501">
    <property type="entry name" value="AMP-binding"/>
    <property type="match status" value="1"/>
</dbReference>
<dbReference type="OrthoDB" id="10253869at2759"/>
<dbReference type="PROSITE" id="PS00455">
    <property type="entry name" value="AMP_BINDING"/>
    <property type="match status" value="1"/>
</dbReference>
<dbReference type="Pfam" id="PF13193">
    <property type="entry name" value="AMP-binding_C"/>
    <property type="match status" value="1"/>
</dbReference>
<dbReference type="SUPFAM" id="SSF56801">
    <property type="entry name" value="Acetyl-CoA synthetase-like"/>
    <property type="match status" value="1"/>
</dbReference>
<accession>A0A9Q0GSC9</accession>
<comment type="caution">
    <text evidence="10">The sequence shown here is derived from an EMBL/GenBank/DDBJ whole genome shotgun (WGS) entry which is preliminary data.</text>
</comment>
<dbReference type="InterPro" id="IPR045851">
    <property type="entry name" value="AMP-bd_C_sf"/>
</dbReference>
<keyword evidence="7" id="KW-1133">Transmembrane helix</keyword>
<dbReference type="Proteomes" id="UP001141806">
    <property type="component" value="Unassembled WGS sequence"/>
</dbReference>
<evidence type="ECO:0000256" key="4">
    <source>
        <dbReference type="ARBA" id="ARBA00022741"/>
    </source>
</evidence>
<evidence type="ECO:0000256" key="1">
    <source>
        <dbReference type="ARBA" id="ARBA00006432"/>
    </source>
</evidence>
<evidence type="ECO:0000256" key="3">
    <source>
        <dbReference type="ARBA" id="ARBA00022598"/>
    </source>
</evidence>
<dbReference type="AlphaFoldDB" id="A0A9Q0GSC9"/>
<protein>
    <recommendedName>
        <fullName evidence="2">4-coumarate--CoA ligase</fullName>
        <ecNumber evidence="2">6.2.1.12</ecNumber>
    </recommendedName>
</protein>
<dbReference type="InterPro" id="IPR042099">
    <property type="entry name" value="ANL_N_sf"/>
</dbReference>
<keyword evidence="3" id="KW-0436">Ligase</keyword>
<evidence type="ECO:0000256" key="6">
    <source>
        <dbReference type="ARBA" id="ARBA00034252"/>
    </source>
</evidence>
<evidence type="ECO:0000313" key="11">
    <source>
        <dbReference type="Proteomes" id="UP001141806"/>
    </source>
</evidence>
<feature type="transmembrane region" description="Helical" evidence="7">
    <location>
        <begin position="244"/>
        <end position="267"/>
    </location>
</feature>
<keyword evidence="7" id="KW-0472">Membrane</keyword>
<dbReference type="Gene3D" id="3.40.50.12780">
    <property type="entry name" value="N-terminal domain of ligase-like"/>
    <property type="match status" value="1"/>
</dbReference>
<dbReference type="PANTHER" id="PTHR24096:SF149">
    <property type="entry name" value="AMP-BINDING DOMAIN-CONTAINING PROTEIN-RELATED"/>
    <property type="match status" value="1"/>
</dbReference>
<reference evidence="10" key="1">
    <citation type="journal article" date="2023" name="Plant J.">
        <title>The genome of the king protea, Protea cynaroides.</title>
        <authorList>
            <person name="Chang J."/>
            <person name="Duong T.A."/>
            <person name="Schoeman C."/>
            <person name="Ma X."/>
            <person name="Roodt D."/>
            <person name="Barker N."/>
            <person name="Li Z."/>
            <person name="Van de Peer Y."/>
            <person name="Mizrachi E."/>
        </authorList>
    </citation>
    <scope>NUCLEOTIDE SEQUENCE</scope>
    <source>
        <tissue evidence="10">Young leaves</tissue>
    </source>
</reference>
<proteinExistence type="inferred from homology"/>
<dbReference type="PANTHER" id="PTHR24096">
    <property type="entry name" value="LONG-CHAIN-FATTY-ACID--COA LIGASE"/>
    <property type="match status" value="1"/>
</dbReference>
<evidence type="ECO:0000259" key="9">
    <source>
        <dbReference type="Pfam" id="PF13193"/>
    </source>
</evidence>
<keyword evidence="5" id="KW-0067">ATP-binding</keyword>
<evidence type="ECO:0000256" key="5">
    <source>
        <dbReference type="ARBA" id="ARBA00022840"/>
    </source>
</evidence>
<dbReference type="EC" id="6.2.1.12" evidence="2"/>
<feature type="transmembrane region" description="Helical" evidence="7">
    <location>
        <begin position="101"/>
        <end position="124"/>
    </location>
</feature>
<evidence type="ECO:0000256" key="2">
    <source>
        <dbReference type="ARBA" id="ARBA00012959"/>
    </source>
</evidence>
<comment type="similarity">
    <text evidence="1">Belongs to the ATP-dependent AMP-binding enzyme family.</text>
</comment>
<name>A0A9Q0GSC9_9MAGN</name>
<organism evidence="10 11">
    <name type="scientific">Protea cynaroides</name>
    <dbReference type="NCBI Taxonomy" id="273540"/>
    <lineage>
        <taxon>Eukaryota</taxon>
        <taxon>Viridiplantae</taxon>
        <taxon>Streptophyta</taxon>
        <taxon>Embryophyta</taxon>
        <taxon>Tracheophyta</taxon>
        <taxon>Spermatophyta</taxon>
        <taxon>Magnoliopsida</taxon>
        <taxon>Proteales</taxon>
        <taxon>Proteaceae</taxon>
        <taxon>Protea</taxon>
    </lineage>
</organism>
<dbReference type="GO" id="GO:0005777">
    <property type="term" value="C:peroxisome"/>
    <property type="evidence" value="ECO:0007669"/>
    <property type="project" value="TreeGrafter"/>
</dbReference>
<gene>
    <name evidence="10" type="ORF">NE237_029013</name>
</gene>
<keyword evidence="7" id="KW-0812">Transmembrane</keyword>
<dbReference type="GO" id="GO:0006744">
    <property type="term" value="P:ubiquinone biosynthetic process"/>
    <property type="evidence" value="ECO:0007669"/>
    <property type="project" value="TreeGrafter"/>
</dbReference>
<evidence type="ECO:0000259" key="8">
    <source>
        <dbReference type="Pfam" id="PF00501"/>
    </source>
</evidence>
<keyword evidence="11" id="KW-1185">Reference proteome</keyword>
<dbReference type="InterPro" id="IPR025110">
    <property type="entry name" value="AMP-bd_C"/>
</dbReference>
<dbReference type="InterPro" id="IPR000873">
    <property type="entry name" value="AMP-dep_synth/lig_dom"/>
</dbReference>
<dbReference type="GO" id="GO:0005524">
    <property type="term" value="F:ATP binding"/>
    <property type="evidence" value="ECO:0007669"/>
    <property type="project" value="UniProtKB-KW"/>
</dbReference>
<keyword evidence="4" id="KW-0547">Nucleotide-binding</keyword>
<comment type="catalytic activity">
    <reaction evidence="6">
        <text>(E)-4-coumarate + ATP + CoA = (E)-4-coumaroyl-CoA + AMP + diphosphate</text>
        <dbReference type="Rhea" id="RHEA:19641"/>
        <dbReference type="ChEBI" id="CHEBI:12876"/>
        <dbReference type="ChEBI" id="CHEBI:30616"/>
        <dbReference type="ChEBI" id="CHEBI:33019"/>
        <dbReference type="ChEBI" id="CHEBI:57287"/>
        <dbReference type="ChEBI" id="CHEBI:85008"/>
        <dbReference type="ChEBI" id="CHEBI:456215"/>
        <dbReference type="EC" id="6.2.1.12"/>
    </reaction>
    <physiologicalReaction direction="left-to-right" evidence="6">
        <dbReference type="Rhea" id="RHEA:19642"/>
    </physiologicalReaction>
</comment>
<dbReference type="CDD" id="cd05904">
    <property type="entry name" value="4CL"/>
    <property type="match status" value="1"/>
</dbReference>
<evidence type="ECO:0000313" key="10">
    <source>
        <dbReference type="EMBL" id="KAJ4952181.1"/>
    </source>
</evidence>
<dbReference type="FunFam" id="3.40.50.12780:FF:000003">
    <property type="entry name" value="Long-chain-fatty-acid--CoA ligase FadD"/>
    <property type="match status" value="1"/>
</dbReference>
<dbReference type="EMBL" id="JAMYWD010000012">
    <property type="protein sequence ID" value="KAJ4952181.1"/>
    <property type="molecule type" value="Genomic_DNA"/>
</dbReference>
<dbReference type="InterPro" id="IPR020845">
    <property type="entry name" value="AMP-binding_CS"/>
</dbReference>
<dbReference type="Gene3D" id="3.30.300.30">
    <property type="match status" value="1"/>
</dbReference>
<evidence type="ECO:0000256" key="7">
    <source>
        <dbReference type="SAM" id="Phobius"/>
    </source>
</evidence>
<feature type="domain" description="AMP-dependent synthetase/ligase" evidence="8">
    <location>
        <begin position="52"/>
        <end position="411"/>
    </location>
</feature>
<dbReference type="GO" id="GO:0016207">
    <property type="term" value="F:4-coumarate-CoA ligase activity"/>
    <property type="evidence" value="ECO:0007669"/>
    <property type="project" value="UniProtKB-EC"/>
</dbReference>
<sequence length="551" mass="60205">MATLLVTSQTKRVTPDWFSPETGIYRSKHKYVELPSNPFQDIVSWIFSHKHNGVSALIDSLSGFTIPYSKLPQMVKSVASGLNEIGISQGDVISILLPNSVYFPIIYLAILSLGAVAIAINPLYSLPEIQKQFTQCRTSFVITTSDKIKEIEKMGIGYLAVPEKVDSFSSSSAFSTFYKLLSSDPNLAPKPVIKQEDTATILFSSGTSGPSKGVVMSHRNLIASVELFVRFEASLYKYPASENVYLACIPFFHIYGLSLLATGLLSLGTTVVVMRKFNVEEAVRVINKYKVTHIPAVPPIVMSLVRSKKGGNEFPSLKEISSGAAPVSKPLIDDFLRNFPGVAFIQGYGMTETTGTGTRGLTSDKDKHSSIGLLAPNMQAKVIDPISSSSMPPGKSGELWLRGPGIMKGYLDNVAATKSTIDKEGWLHTGDIVYFDHDGYIYVLDRLKEMIKFKGFQIAPADLESVLISLPDVLDAAVTGVADEMAGEIPIAFVVKRQGSSLSEADVRNYVAEKVAPYKKLRKVFFTSSIPKSAAGKILRRQLKETFKSKL</sequence>
<feature type="domain" description="AMP-binding enzyme C-terminal" evidence="9">
    <location>
        <begin position="463"/>
        <end position="537"/>
    </location>
</feature>